<dbReference type="Pfam" id="PF02527">
    <property type="entry name" value="GidB"/>
    <property type="match status" value="1"/>
</dbReference>
<feature type="binding site" evidence="6">
    <location>
        <position position="83"/>
    </location>
    <ligand>
        <name>S-adenosyl-L-methionine</name>
        <dbReference type="ChEBI" id="CHEBI:59789"/>
    </ligand>
</feature>
<comment type="function">
    <text evidence="6">Specifically methylates the N7 position of a guanine in 16S rRNA.</text>
</comment>
<gene>
    <name evidence="6 7" type="primary">rsmG</name>
    <name evidence="7" type="ORF">IAC53_02325</name>
</gene>
<name>A0A9D1IEZ0_9FIRM</name>
<dbReference type="AlphaFoldDB" id="A0A9D1IEZ0"/>
<comment type="similarity">
    <text evidence="6">Belongs to the methyltransferase superfamily. RNA methyltransferase RsmG family.</text>
</comment>
<dbReference type="GO" id="GO:0005829">
    <property type="term" value="C:cytosol"/>
    <property type="evidence" value="ECO:0007669"/>
    <property type="project" value="TreeGrafter"/>
</dbReference>
<feature type="binding site" evidence="6">
    <location>
        <begin position="128"/>
        <end position="129"/>
    </location>
    <ligand>
        <name>S-adenosyl-L-methionine</name>
        <dbReference type="ChEBI" id="CHEBI:59789"/>
    </ligand>
</feature>
<reference evidence="7" key="1">
    <citation type="submission" date="2020-10" db="EMBL/GenBank/DDBJ databases">
        <authorList>
            <person name="Gilroy R."/>
        </authorList>
    </citation>
    <scope>NUCLEOTIDE SEQUENCE</scope>
    <source>
        <strain evidence="7">ChiGjej1B1-19959</strain>
    </source>
</reference>
<feature type="binding site" evidence="6">
    <location>
        <position position="147"/>
    </location>
    <ligand>
        <name>S-adenosyl-L-methionine</name>
        <dbReference type="ChEBI" id="CHEBI:59789"/>
    </ligand>
</feature>
<dbReference type="FunFam" id="3.40.50.150:FF:000041">
    <property type="entry name" value="Ribosomal RNA small subunit methyltransferase G"/>
    <property type="match status" value="1"/>
</dbReference>
<keyword evidence="3 6" id="KW-0489">Methyltransferase</keyword>
<dbReference type="PIRSF" id="PIRSF003078">
    <property type="entry name" value="GidB"/>
    <property type="match status" value="1"/>
</dbReference>
<evidence type="ECO:0000313" key="8">
    <source>
        <dbReference type="Proteomes" id="UP000824071"/>
    </source>
</evidence>
<dbReference type="EMBL" id="DVMW01000021">
    <property type="protein sequence ID" value="HIU35431.1"/>
    <property type="molecule type" value="Genomic_DNA"/>
</dbReference>
<dbReference type="SUPFAM" id="SSF53335">
    <property type="entry name" value="S-adenosyl-L-methionine-dependent methyltransferases"/>
    <property type="match status" value="1"/>
</dbReference>
<evidence type="ECO:0000313" key="7">
    <source>
        <dbReference type="EMBL" id="HIU35431.1"/>
    </source>
</evidence>
<keyword evidence="5 6" id="KW-0949">S-adenosyl-L-methionine</keyword>
<comment type="caution">
    <text evidence="7">The sequence shown here is derived from an EMBL/GenBank/DDBJ whole genome shotgun (WGS) entry which is preliminary data.</text>
</comment>
<evidence type="ECO:0000256" key="5">
    <source>
        <dbReference type="ARBA" id="ARBA00022691"/>
    </source>
</evidence>
<dbReference type="GO" id="GO:0070043">
    <property type="term" value="F:rRNA (guanine-N7-)-methyltransferase activity"/>
    <property type="evidence" value="ECO:0007669"/>
    <property type="project" value="UniProtKB-UniRule"/>
</dbReference>
<sequence length="236" mass="25661">MLDRPLLESILAAHGAALADDAFARLDRFAERLVETNRQFNLTAVTDPAGVTVKHFADSLVLFGLYDFPAGARVLDVGTGAGFPGLALKLYRPDLQLTFLDGTRKKLDFIAGVLADEGLAGETVHLRAEEAGRQPAFRETFDVVTARAVADMAKLAEFTLPFVRVGGAFLAMKSESAAEEVRRAQRALTLLGGRAARDTVYRLTPDVPRRLIVVRKISQTPTKYPRASAQIAKKPL</sequence>
<dbReference type="EC" id="2.1.1.-" evidence="6"/>
<dbReference type="InterPro" id="IPR003682">
    <property type="entry name" value="rRNA_ssu_MeTfrase_G"/>
</dbReference>
<protein>
    <recommendedName>
        <fullName evidence="6">Ribosomal RNA small subunit methyltransferase G</fullName>
        <ecNumber evidence="6">2.1.1.-</ecNumber>
    </recommendedName>
    <alternativeName>
        <fullName evidence="6">16S rRNA 7-methylguanosine methyltransferase</fullName>
        <shortName evidence="6">16S rRNA m7G methyltransferase</shortName>
    </alternativeName>
</protein>
<keyword evidence="2 6" id="KW-0698">rRNA processing</keyword>
<evidence type="ECO:0000256" key="4">
    <source>
        <dbReference type="ARBA" id="ARBA00022679"/>
    </source>
</evidence>
<evidence type="ECO:0000256" key="1">
    <source>
        <dbReference type="ARBA" id="ARBA00022490"/>
    </source>
</evidence>
<keyword evidence="1 6" id="KW-0963">Cytoplasm</keyword>
<dbReference type="InterPro" id="IPR029063">
    <property type="entry name" value="SAM-dependent_MTases_sf"/>
</dbReference>
<dbReference type="PANTHER" id="PTHR31760:SF0">
    <property type="entry name" value="S-ADENOSYL-L-METHIONINE-DEPENDENT METHYLTRANSFERASES SUPERFAMILY PROTEIN"/>
    <property type="match status" value="1"/>
</dbReference>
<evidence type="ECO:0000256" key="3">
    <source>
        <dbReference type="ARBA" id="ARBA00022603"/>
    </source>
</evidence>
<dbReference type="Gene3D" id="3.40.50.150">
    <property type="entry name" value="Vaccinia Virus protein VP39"/>
    <property type="match status" value="1"/>
</dbReference>
<proteinExistence type="inferred from homology"/>
<organism evidence="7 8">
    <name type="scientific">Candidatus Fimenecus excrementigallinarum</name>
    <dbReference type="NCBI Taxonomy" id="2840816"/>
    <lineage>
        <taxon>Bacteria</taxon>
        <taxon>Bacillati</taxon>
        <taxon>Bacillota</taxon>
        <taxon>Clostridia</taxon>
        <taxon>Candidatus Fimenecus</taxon>
    </lineage>
</organism>
<feature type="binding site" evidence="6">
    <location>
        <position position="78"/>
    </location>
    <ligand>
        <name>S-adenosyl-L-methionine</name>
        <dbReference type="ChEBI" id="CHEBI:59789"/>
    </ligand>
</feature>
<dbReference type="PANTHER" id="PTHR31760">
    <property type="entry name" value="S-ADENOSYL-L-METHIONINE-DEPENDENT METHYLTRANSFERASES SUPERFAMILY PROTEIN"/>
    <property type="match status" value="1"/>
</dbReference>
<dbReference type="NCBIfam" id="TIGR00138">
    <property type="entry name" value="rsmG_gidB"/>
    <property type="match status" value="1"/>
</dbReference>
<keyword evidence="4 6" id="KW-0808">Transferase</keyword>
<dbReference type="HAMAP" id="MF_00074">
    <property type="entry name" value="16SrRNA_methyltr_G"/>
    <property type="match status" value="1"/>
</dbReference>
<feature type="binding site" evidence="6">
    <location>
        <begin position="101"/>
        <end position="103"/>
    </location>
    <ligand>
        <name>S-adenosyl-L-methionine</name>
        <dbReference type="ChEBI" id="CHEBI:59789"/>
    </ligand>
</feature>
<evidence type="ECO:0000256" key="6">
    <source>
        <dbReference type="HAMAP-Rule" id="MF_00074"/>
    </source>
</evidence>
<accession>A0A9D1IEZ0</accession>
<reference evidence="7" key="2">
    <citation type="journal article" date="2021" name="PeerJ">
        <title>Extensive microbial diversity within the chicken gut microbiome revealed by metagenomics and culture.</title>
        <authorList>
            <person name="Gilroy R."/>
            <person name="Ravi A."/>
            <person name="Getino M."/>
            <person name="Pursley I."/>
            <person name="Horton D.L."/>
            <person name="Alikhan N.F."/>
            <person name="Baker D."/>
            <person name="Gharbi K."/>
            <person name="Hall N."/>
            <person name="Watson M."/>
            <person name="Adriaenssens E.M."/>
            <person name="Foster-Nyarko E."/>
            <person name="Jarju S."/>
            <person name="Secka A."/>
            <person name="Antonio M."/>
            <person name="Oren A."/>
            <person name="Chaudhuri R.R."/>
            <person name="La Ragione R."/>
            <person name="Hildebrand F."/>
            <person name="Pallen M.J."/>
        </authorList>
    </citation>
    <scope>NUCLEOTIDE SEQUENCE</scope>
    <source>
        <strain evidence="7">ChiGjej1B1-19959</strain>
    </source>
</reference>
<comment type="subcellular location">
    <subcellularLocation>
        <location evidence="6">Cytoplasm</location>
    </subcellularLocation>
</comment>
<evidence type="ECO:0000256" key="2">
    <source>
        <dbReference type="ARBA" id="ARBA00022552"/>
    </source>
</evidence>
<dbReference type="Proteomes" id="UP000824071">
    <property type="component" value="Unassembled WGS sequence"/>
</dbReference>